<feature type="region of interest" description="Disordered" evidence="1">
    <location>
        <begin position="217"/>
        <end position="290"/>
    </location>
</feature>
<feature type="compositionally biased region" description="Acidic residues" evidence="1">
    <location>
        <begin position="281"/>
        <end position="290"/>
    </location>
</feature>
<reference evidence="4 5" key="1">
    <citation type="submission" date="2019-02" db="EMBL/GenBank/DDBJ databases">
        <title>Genomic Encyclopedia of Type Strains, Phase IV (KMG-IV): sequencing the most valuable type-strain genomes for metagenomic binning, comparative biology and taxonomic classification.</title>
        <authorList>
            <person name="Goeker M."/>
        </authorList>
    </citation>
    <scope>NUCLEOTIDE SEQUENCE [LARGE SCALE GENOMIC DNA]</scope>
    <source>
        <strain evidence="4 5">DSM 29486</strain>
    </source>
</reference>
<evidence type="ECO:0000256" key="1">
    <source>
        <dbReference type="SAM" id="MobiDB-lite"/>
    </source>
</evidence>
<evidence type="ECO:0000256" key="2">
    <source>
        <dbReference type="SAM" id="Phobius"/>
    </source>
</evidence>
<name>A0A4Q7PJU4_9FIRM</name>
<comment type="caution">
    <text evidence="4">The sequence shown here is derived from an EMBL/GenBank/DDBJ whole genome shotgun (WGS) entry which is preliminary data.</text>
</comment>
<feature type="compositionally biased region" description="Acidic residues" evidence="1">
    <location>
        <begin position="248"/>
        <end position="263"/>
    </location>
</feature>
<feature type="compositionally biased region" description="Polar residues" evidence="1">
    <location>
        <begin position="34"/>
        <end position="45"/>
    </location>
</feature>
<dbReference type="Proteomes" id="UP000292927">
    <property type="component" value="Unassembled WGS sequence"/>
</dbReference>
<dbReference type="Pfam" id="PF12733">
    <property type="entry name" value="Cadherin-like"/>
    <property type="match status" value="1"/>
</dbReference>
<feature type="compositionally biased region" description="Basic and acidic residues" evidence="1">
    <location>
        <begin position="218"/>
        <end position="237"/>
    </location>
</feature>
<keyword evidence="2" id="KW-0472">Membrane</keyword>
<dbReference type="EMBL" id="SGXF01000002">
    <property type="protein sequence ID" value="RZT00963.1"/>
    <property type="molecule type" value="Genomic_DNA"/>
</dbReference>
<dbReference type="AlphaFoldDB" id="A0A4Q7PJU4"/>
<feature type="domain" description="Cadherin-like beta-sandwich-like" evidence="3">
    <location>
        <begin position="59"/>
        <end position="136"/>
    </location>
</feature>
<gene>
    <name evidence="4" type="ORF">EV209_1400</name>
</gene>
<dbReference type="OrthoDB" id="2020989at2"/>
<organism evidence="4 5">
    <name type="scientific">Cuneatibacter caecimuris</name>
    <dbReference type="NCBI Taxonomy" id="1796618"/>
    <lineage>
        <taxon>Bacteria</taxon>
        <taxon>Bacillati</taxon>
        <taxon>Bacillota</taxon>
        <taxon>Clostridia</taxon>
        <taxon>Lachnospirales</taxon>
        <taxon>Lachnospiraceae</taxon>
        <taxon>Cuneatibacter</taxon>
    </lineage>
</organism>
<keyword evidence="2" id="KW-0812">Transmembrane</keyword>
<protein>
    <submittedName>
        <fullName evidence="4">Cadherin-like protein</fullName>
    </submittedName>
</protein>
<evidence type="ECO:0000313" key="4">
    <source>
        <dbReference type="EMBL" id="RZT00963.1"/>
    </source>
</evidence>
<feature type="region of interest" description="Disordered" evidence="1">
    <location>
        <begin position="33"/>
        <end position="54"/>
    </location>
</feature>
<keyword evidence="5" id="KW-1185">Reference proteome</keyword>
<accession>A0A4Q7PJU4</accession>
<proteinExistence type="predicted"/>
<sequence>MKNKIGKLIAAGAAVLLLSLLWKPWDGFAEPDLPSQSGSAVQETETGSREPETKPALRLESLVLEPVSVEFDPEIYFYGIVVPEDTEKVLVKATAQEGITYTVSGNDNLQMGENRISIRLVSEDGDAAEYTVMVVRGEAVPAGTETEINTAATTEIAANTSAMAPPEKEGGGWLNTFWSFVTGSRLVALVLGILVLAVILLITVIVLLFRGGVKKARKQEEEKQEDQERKDRLEARIAARKQPKLPDDLEFEEEFEEEFEDLADLPKEEDYPSAEQKNSEQDDDFDFMDL</sequence>
<dbReference type="RefSeq" id="WP_130434446.1">
    <property type="nucleotide sequence ID" value="NZ_SGXF01000002.1"/>
</dbReference>
<keyword evidence="2" id="KW-1133">Transmembrane helix</keyword>
<evidence type="ECO:0000259" key="3">
    <source>
        <dbReference type="Pfam" id="PF12733"/>
    </source>
</evidence>
<dbReference type="InterPro" id="IPR025883">
    <property type="entry name" value="Cadherin-like_domain"/>
</dbReference>
<feature type="transmembrane region" description="Helical" evidence="2">
    <location>
        <begin position="186"/>
        <end position="209"/>
    </location>
</feature>
<evidence type="ECO:0000313" key="5">
    <source>
        <dbReference type="Proteomes" id="UP000292927"/>
    </source>
</evidence>